<dbReference type="EMBL" id="JAQIZT010000001">
    <property type="protein sequence ID" value="KAJ7011304.1"/>
    <property type="molecule type" value="Genomic_DNA"/>
</dbReference>
<protein>
    <submittedName>
        <fullName evidence="1">Uncharacterized protein</fullName>
    </submittedName>
</protein>
<name>A0AAD6WI58_9ROSI</name>
<evidence type="ECO:0000313" key="1">
    <source>
        <dbReference type="EMBL" id="KAJ7011304.1"/>
    </source>
</evidence>
<sequence>MPARPQPVYVKRFSEHGSQSFLGRIAAEEARDPICAIITAAASTSKNEHPNNCKYLETGAVFR</sequence>
<organism evidence="1 2">
    <name type="scientific">Populus alba x Populus x berolinensis</name>
    <dbReference type="NCBI Taxonomy" id="444605"/>
    <lineage>
        <taxon>Eukaryota</taxon>
        <taxon>Viridiplantae</taxon>
        <taxon>Streptophyta</taxon>
        <taxon>Embryophyta</taxon>
        <taxon>Tracheophyta</taxon>
        <taxon>Spermatophyta</taxon>
        <taxon>Magnoliopsida</taxon>
        <taxon>eudicotyledons</taxon>
        <taxon>Gunneridae</taxon>
        <taxon>Pentapetalae</taxon>
        <taxon>rosids</taxon>
        <taxon>fabids</taxon>
        <taxon>Malpighiales</taxon>
        <taxon>Salicaceae</taxon>
        <taxon>Saliceae</taxon>
        <taxon>Populus</taxon>
    </lineage>
</organism>
<keyword evidence="2" id="KW-1185">Reference proteome</keyword>
<gene>
    <name evidence="1" type="ORF">NC653_001668</name>
</gene>
<dbReference type="Proteomes" id="UP001164929">
    <property type="component" value="Chromosome 1"/>
</dbReference>
<comment type="caution">
    <text evidence="1">The sequence shown here is derived from an EMBL/GenBank/DDBJ whole genome shotgun (WGS) entry which is preliminary data.</text>
</comment>
<accession>A0AAD6WI58</accession>
<proteinExistence type="predicted"/>
<dbReference type="AlphaFoldDB" id="A0AAD6WI58"/>
<evidence type="ECO:0000313" key="2">
    <source>
        <dbReference type="Proteomes" id="UP001164929"/>
    </source>
</evidence>
<reference evidence="1 2" key="1">
    <citation type="journal article" date="2023" name="Mol. Ecol. Resour.">
        <title>Chromosome-level genome assembly of a triploid poplar Populus alba 'Berolinensis'.</title>
        <authorList>
            <person name="Chen S."/>
            <person name="Yu Y."/>
            <person name="Wang X."/>
            <person name="Wang S."/>
            <person name="Zhang T."/>
            <person name="Zhou Y."/>
            <person name="He R."/>
            <person name="Meng N."/>
            <person name="Wang Y."/>
            <person name="Liu W."/>
            <person name="Liu Z."/>
            <person name="Liu J."/>
            <person name="Guo Q."/>
            <person name="Huang H."/>
            <person name="Sederoff R.R."/>
            <person name="Wang G."/>
            <person name="Qu G."/>
            <person name="Chen S."/>
        </authorList>
    </citation>
    <scope>NUCLEOTIDE SEQUENCE [LARGE SCALE GENOMIC DNA]</scope>
    <source>
        <strain evidence="1">SC-2020</strain>
    </source>
</reference>